<dbReference type="OrthoDB" id="2891652at2"/>
<sequence length="86" mass="9985">MIVKGKIASIDKEYMEYIDRPFTDYVFDVEEFWKNESGFGVEGNEIIVTQDDNSTIEFAKHPLKEVGEEYVLFLALVNFNVKNQAK</sequence>
<reference evidence="1 2" key="1">
    <citation type="journal article" date="2015" name="Stand. Genomic Sci.">
        <title>Genomic Encyclopedia of Bacterial and Archaeal Type Strains, Phase III: the genomes of soil and plant-associated and newly described type strains.</title>
        <authorList>
            <person name="Whitman W.B."/>
            <person name="Woyke T."/>
            <person name="Klenk H.P."/>
            <person name="Zhou Y."/>
            <person name="Lilburn T.G."/>
            <person name="Beck B.J."/>
            <person name="De Vos P."/>
            <person name="Vandamme P."/>
            <person name="Eisen J.A."/>
            <person name="Garrity G."/>
            <person name="Hugenholtz P."/>
            <person name="Kyrpides N.C."/>
        </authorList>
    </citation>
    <scope>NUCLEOTIDE SEQUENCE [LARGE SCALE GENOMIC DNA]</scope>
    <source>
        <strain evidence="1 2">CGMCC 1.10116</strain>
    </source>
</reference>
<comment type="caution">
    <text evidence="1">The sequence shown here is derived from an EMBL/GenBank/DDBJ whole genome shotgun (WGS) entry which is preliminary data.</text>
</comment>
<accession>A0A562QMP6</accession>
<dbReference type="AlphaFoldDB" id="A0A562QMP6"/>
<evidence type="ECO:0000313" key="1">
    <source>
        <dbReference type="EMBL" id="TWI58031.1"/>
    </source>
</evidence>
<protein>
    <submittedName>
        <fullName evidence="1">Uncharacterized protein</fullName>
    </submittedName>
</protein>
<gene>
    <name evidence="1" type="ORF">IQ10_01362</name>
</gene>
<evidence type="ECO:0000313" key="2">
    <source>
        <dbReference type="Proteomes" id="UP000315711"/>
    </source>
</evidence>
<name>A0A562QMP6_9BACI</name>
<dbReference type="EMBL" id="VLKZ01000003">
    <property type="protein sequence ID" value="TWI58031.1"/>
    <property type="molecule type" value="Genomic_DNA"/>
</dbReference>
<dbReference type="RefSeq" id="WP_144449699.1">
    <property type="nucleotide sequence ID" value="NZ_VLKZ01000003.1"/>
</dbReference>
<organism evidence="1 2">
    <name type="scientific">Halalkalibacter nanhaiisediminis</name>
    <dbReference type="NCBI Taxonomy" id="688079"/>
    <lineage>
        <taxon>Bacteria</taxon>
        <taxon>Bacillati</taxon>
        <taxon>Bacillota</taxon>
        <taxon>Bacilli</taxon>
        <taxon>Bacillales</taxon>
        <taxon>Bacillaceae</taxon>
        <taxon>Halalkalibacter</taxon>
    </lineage>
</organism>
<keyword evidence="2" id="KW-1185">Reference proteome</keyword>
<dbReference type="Proteomes" id="UP000315711">
    <property type="component" value="Unassembled WGS sequence"/>
</dbReference>
<proteinExistence type="predicted"/>